<dbReference type="InterPro" id="IPR038765">
    <property type="entry name" value="Papain-like_cys_pep_sf"/>
</dbReference>
<dbReference type="OrthoDB" id="292964at2759"/>
<evidence type="ECO:0000259" key="2">
    <source>
        <dbReference type="PROSITE" id="PS50235"/>
    </source>
</evidence>
<proteinExistence type="inferred from homology"/>
<dbReference type="EC" id="3.4.19.12" evidence="1"/>
<dbReference type="Pfam" id="PF00443">
    <property type="entry name" value="UCH"/>
    <property type="match status" value="1"/>
</dbReference>
<dbReference type="EMBL" id="QXFV01000456">
    <property type="protein sequence ID" value="KAE9037024.1"/>
    <property type="molecule type" value="Genomic_DNA"/>
</dbReference>
<dbReference type="AlphaFoldDB" id="A0A6A3MNN6"/>
<dbReference type="PROSITE" id="PS00973">
    <property type="entry name" value="USP_2"/>
    <property type="match status" value="1"/>
</dbReference>
<dbReference type="CDD" id="cd02257">
    <property type="entry name" value="Peptidase_C19"/>
    <property type="match status" value="1"/>
</dbReference>
<evidence type="ECO:0000313" key="8">
    <source>
        <dbReference type="Proteomes" id="UP000435112"/>
    </source>
</evidence>
<dbReference type="GO" id="GO:0006508">
    <property type="term" value="P:proteolysis"/>
    <property type="evidence" value="ECO:0007669"/>
    <property type="project" value="UniProtKB-KW"/>
</dbReference>
<accession>A0A6A3MNN6</accession>
<evidence type="ECO:0000313" key="5">
    <source>
        <dbReference type="EMBL" id="KAE9343124.1"/>
    </source>
</evidence>
<comment type="catalytic activity">
    <reaction evidence="1">
        <text>Thiol-dependent hydrolysis of ester, thioester, amide, peptide and isopeptide bonds formed by the C-terminal Gly of ubiquitin (a 76-residue protein attached to proteins as an intracellular targeting signal).</text>
        <dbReference type="EC" id="3.4.19.12"/>
    </reaction>
</comment>
<keyword evidence="7" id="KW-1185">Reference proteome</keyword>
<dbReference type="InterPro" id="IPR018200">
    <property type="entry name" value="USP_CS"/>
</dbReference>
<dbReference type="InterPro" id="IPR028889">
    <property type="entry name" value="USP"/>
</dbReference>
<comment type="similarity">
    <text evidence="1">Belongs to the peptidase C19 family.</text>
</comment>
<dbReference type="PROSITE" id="PS00972">
    <property type="entry name" value="USP_1"/>
    <property type="match status" value="1"/>
</dbReference>
<dbReference type="PANTHER" id="PTHR21646">
    <property type="entry name" value="UBIQUITIN CARBOXYL-TERMINAL HYDROLASE"/>
    <property type="match status" value="1"/>
</dbReference>
<dbReference type="PROSITE" id="PS50235">
    <property type="entry name" value="USP_3"/>
    <property type="match status" value="1"/>
</dbReference>
<keyword evidence="1" id="KW-0378">Hydrolase</keyword>
<protein>
    <recommendedName>
        <fullName evidence="1">Ubiquitin carboxyl-terminal hydrolase</fullName>
        <ecNumber evidence="1">3.4.19.12</ecNumber>
    </recommendedName>
</protein>
<dbReference type="GO" id="GO:0004843">
    <property type="term" value="F:cysteine-type deubiquitinase activity"/>
    <property type="evidence" value="ECO:0007669"/>
    <property type="project" value="UniProtKB-UniRule"/>
</dbReference>
<evidence type="ECO:0000256" key="1">
    <source>
        <dbReference type="RuleBase" id="RU366025"/>
    </source>
</evidence>
<organism evidence="3 8">
    <name type="scientific">Phytophthora rubi</name>
    <dbReference type="NCBI Taxonomy" id="129364"/>
    <lineage>
        <taxon>Eukaryota</taxon>
        <taxon>Sar</taxon>
        <taxon>Stramenopiles</taxon>
        <taxon>Oomycota</taxon>
        <taxon>Peronosporomycetes</taxon>
        <taxon>Peronosporales</taxon>
        <taxon>Peronosporaceae</taxon>
        <taxon>Phytophthora</taxon>
    </lineage>
</organism>
<dbReference type="GO" id="GO:0016579">
    <property type="term" value="P:protein deubiquitination"/>
    <property type="evidence" value="ECO:0007669"/>
    <property type="project" value="InterPro"/>
</dbReference>
<dbReference type="InterPro" id="IPR001394">
    <property type="entry name" value="Peptidase_C19_UCH"/>
</dbReference>
<dbReference type="EMBL" id="QXFT01000468">
    <property type="protein sequence ID" value="KAE9343124.1"/>
    <property type="molecule type" value="Genomic_DNA"/>
</dbReference>
<comment type="caution">
    <text evidence="3">The sequence shown here is derived from an EMBL/GenBank/DDBJ whole genome shotgun (WGS) entry which is preliminary data.</text>
</comment>
<reference evidence="6 8" key="1">
    <citation type="submission" date="2018-09" db="EMBL/GenBank/DDBJ databases">
        <title>Genomic investigation of the strawberry pathogen Phytophthora fragariae indicates pathogenicity is determined by transcriptional variation in three key races.</title>
        <authorList>
            <person name="Adams T.M."/>
            <person name="Armitage A.D."/>
            <person name="Sobczyk M.K."/>
            <person name="Bates H.J."/>
            <person name="Dunwell J.M."/>
            <person name="Nellist C.F."/>
            <person name="Harrison R.J."/>
        </authorList>
    </citation>
    <scope>NUCLEOTIDE SEQUENCE [LARGE SCALE GENOMIC DNA]</scope>
    <source>
        <strain evidence="4 6">SCRP249</strain>
        <strain evidence="3 8">SCRP324</strain>
        <strain evidence="5 7">SCRP333</strain>
    </source>
</reference>
<sequence length="492" mass="56207">MAGPWHGASTRAKTSRLPWLLLFWWTQVTLWLRRWLTRPLMRLGIGSLDDVEAVTDVENEPDADASSSSQLQDAALPCGLPNNGNLCFANAVLQCLAAVPVFLESVDRALRMRSQVHVVRQPDDAQVQKLLVAETLVSLLRGVSPLEEELELEREAEGEAVDVRRRGAQQERRRDVREDNQQRMRRFRSAASCCSYLVSSAASRQEQQDAEEFLSFLLELLHDLLRVPAQPEREEDEERQQFLQAEKWCLKKLKSYDPNDPRSYMHAVANLGEARWNHFLRRNASVITDLFSGQTVRGSQCCSCANLTCLHEEQRIISLAIASGKGDQTLSECLEHFRHPEQLTDENRVYCDGYCRTKTTRLTQILLQRVPPVLILRLQRFKHTSTRGQTEKVDIPVSFPCGSEELLDITMNAFFRDEEKRVTFELAAVCAHLGNSIDSGHYVAYVRHHNSRQDAAEWLRIDDDVVSVIDEAALRRETLTSAYLLFYTLVTR</sequence>
<evidence type="ECO:0000313" key="6">
    <source>
        <dbReference type="Proteomes" id="UP000429607"/>
    </source>
</evidence>
<evidence type="ECO:0000313" key="3">
    <source>
        <dbReference type="EMBL" id="KAE9033032.1"/>
    </source>
</evidence>
<dbReference type="PANTHER" id="PTHR21646:SF76">
    <property type="entry name" value="UBIQUITIN CARBOXYL-TERMINAL HYDROLASE 32"/>
    <property type="match status" value="1"/>
</dbReference>
<dbReference type="Gene3D" id="3.90.70.10">
    <property type="entry name" value="Cysteine proteinases"/>
    <property type="match status" value="1"/>
</dbReference>
<dbReference type="EMBL" id="QXFU01000459">
    <property type="protein sequence ID" value="KAE9033032.1"/>
    <property type="molecule type" value="Genomic_DNA"/>
</dbReference>
<evidence type="ECO:0000313" key="7">
    <source>
        <dbReference type="Proteomes" id="UP000434957"/>
    </source>
</evidence>
<dbReference type="Proteomes" id="UP000429607">
    <property type="component" value="Unassembled WGS sequence"/>
</dbReference>
<dbReference type="Proteomes" id="UP000434957">
    <property type="component" value="Unassembled WGS sequence"/>
</dbReference>
<keyword evidence="1" id="KW-0833">Ubl conjugation pathway</keyword>
<gene>
    <name evidence="4" type="ORF">PR001_g8549</name>
    <name evidence="3" type="ORF">PR002_g8871</name>
    <name evidence="5" type="ORF">PR003_g9130</name>
</gene>
<feature type="domain" description="USP" evidence="2">
    <location>
        <begin position="78"/>
        <end position="490"/>
    </location>
</feature>
<dbReference type="InterPro" id="IPR050185">
    <property type="entry name" value="Ub_carboxyl-term_hydrolase"/>
</dbReference>
<keyword evidence="1" id="KW-0788">Thiol protease</keyword>
<dbReference type="Proteomes" id="UP000435112">
    <property type="component" value="Unassembled WGS sequence"/>
</dbReference>
<keyword evidence="1" id="KW-0645">Protease</keyword>
<evidence type="ECO:0000313" key="4">
    <source>
        <dbReference type="EMBL" id="KAE9037024.1"/>
    </source>
</evidence>
<dbReference type="SUPFAM" id="SSF54001">
    <property type="entry name" value="Cysteine proteinases"/>
    <property type="match status" value="1"/>
</dbReference>
<name>A0A6A3MNN6_9STRA</name>